<dbReference type="AlphaFoldDB" id="A0A820DF55"/>
<evidence type="ECO:0000313" key="1">
    <source>
        <dbReference type="EMBL" id="CAF4066887.1"/>
    </source>
</evidence>
<reference evidence="2" key="1">
    <citation type="submission" date="2021-02" db="EMBL/GenBank/DDBJ databases">
        <authorList>
            <person name="Nowell W R."/>
        </authorList>
    </citation>
    <scope>NUCLEOTIDE SEQUENCE</scope>
</reference>
<dbReference type="EMBL" id="CAJOAY010004366">
    <property type="protein sequence ID" value="CAF4066887.1"/>
    <property type="molecule type" value="Genomic_DNA"/>
</dbReference>
<name>A0A820DF55_9BILA</name>
<feature type="non-terminal residue" evidence="2">
    <location>
        <position position="1"/>
    </location>
</feature>
<gene>
    <name evidence="1" type="ORF">OKA104_LOCUS33730</name>
    <name evidence="2" type="ORF">OXD698_LOCUS42414</name>
</gene>
<protein>
    <submittedName>
        <fullName evidence="2">Uncharacterized protein</fullName>
    </submittedName>
</protein>
<proteinExistence type="predicted"/>
<accession>A0A820DF55</accession>
<dbReference type="Proteomes" id="UP000663844">
    <property type="component" value="Unassembled WGS sequence"/>
</dbReference>
<dbReference type="Proteomes" id="UP000663881">
    <property type="component" value="Unassembled WGS sequence"/>
</dbReference>
<sequence>PTYEDSHEDNEQAIDDGQALDFIIMEYRERYFTVDSESDAELDNNYYLLESPLSEALHTENASDIDDDKQLLEIIDFIHTDNLDISNMGRLLSLLNSIHSNVTLSKSGHKLWKCIEIKFTFKTNIYCSICNRQLSKFADKCSCFNGDQNMNTELLLFSILREIRRVVKINFNLMEFFNNYHHEFMYDIINSILYLSY</sequence>
<organism evidence="2 3">
    <name type="scientific">Adineta steineri</name>
    <dbReference type="NCBI Taxonomy" id="433720"/>
    <lineage>
        <taxon>Eukaryota</taxon>
        <taxon>Metazoa</taxon>
        <taxon>Spiralia</taxon>
        <taxon>Gnathifera</taxon>
        <taxon>Rotifera</taxon>
        <taxon>Eurotatoria</taxon>
        <taxon>Bdelloidea</taxon>
        <taxon>Adinetida</taxon>
        <taxon>Adinetidae</taxon>
        <taxon>Adineta</taxon>
    </lineage>
</organism>
<evidence type="ECO:0000313" key="3">
    <source>
        <dbReference type="Proteomes" id="UP000663844"/>
    </source>
</evidence>
<comment type="caution">
    <text evidence="2">The sequence shown here is derived from an EMBL/GenBank/DDBJ whole genome shotgun (WGS) entry which is preliminary data.</text>
</comment>
<dbReference type="EMBL" id="CAJOAZ010011076">
    <property type="protein sequence ID" value="CAF4231320.1"/>
    <property type="molecule type" value="Genomic_DNA"/>
</dbReference>
<evidence type="ECO:0000313" key="2">
    <source>
        <dbReference type="EMBL" id="CAF4231320.1"/>
    </source>
</evidence>